<feature type="compositionally biased region" description="Low complexity" evidence="1">
    <location>
        <begin position="169"/>
        <end position="186"/>
    </location>
</feature>
<evidence type="ECO:0000313" key="2">
    <source>
        <dbReference type="EMBL" id="KKA21967.1"/>
    </source>
</evidence>
<feature type="region of interest" description="Disordered" evidence="1">
    <location>
        <begin position="235"/>
        <end position="260"/>
    </location>
</feature>
<feature type="compositionally biased region" description="Basic and acidic residues" evidence="1">
    <location>
        <begin position="187"/>
        <end position="197"/>
    </location>
</feature>
<dbReference type="EMBL" id="LASV01000163">
    <property type="protein sequence ID" value="KKA21967.1"/>
    <property type="molecule type" value="Genomic_DNA"/>
</dbReference>
<gene>
    <name evidence="2" type="ORF">T310_4029</name>
</gene>
<feature type="compositionally biased region" description="Polar residues" evidence="1">
    <location>
        <begin position="108"/>
        <end position="121"/>
    </location>
</feature>
<dbReference type="AlphaFoldDB" id="A0A0F4YUK9"/>
<dbReference type="OrthoDB" id="443981at2759"/>
<proteinExistence type="predicted"/>
<evidence type="ECO:0000313" key="3">
    <source>
        <dbReference type="Proteomes" id="UP000053958"/>
    </source>
</evidence>
<reference evidence="2 3" key="1">
    <citation type="submission" date="2015-04" db="EMBL/GenBank/DDBJ databases">
        <authorList>
            <person name="Heijne W.H."/>
            <person name="Fedorova N.D."/>
            <person name="Nierman W.C."/>
            <person name="Vollebregt A.W."/>
            <person name="Zhao Z."/>
            <person name="Wu L."/>
            <person name="Kumar M."/>
            <person name="Stam H."/>
            <person name="van den Berg M.A."/>
            <person name="Pel H.J."/>
        </authorList>
    </citation>
    <scope>NUCLEOTIDE SEQUENCE [LARGE SCALE GENOMIC DNA]</scope>
    <source>
        <strain evidence="2 3">CBS 393.64</strain>
    </source>
</reference>
<feature type="non-terminal residue" evidence="2">
    <location>
        <position position="1"/>
    </location>
</feature>
<feature type="region of interest" description="Disordered" evidence="1">
    <location>
        <begin position="1"/>
        <end position="205"/>
    </location>
</feature>
<feature type="compositionally biased region" description="Polar residues" evidence="1">
    <location>
        <begin position="10"/>
        <end position="48"/>
    </location>
</feature>
<feature type="compositionally biased region" description="Pro residues" evidence="1">
    <location>
        <begin position="150"/>
        <end position="159"/>
    </location>
</feature>
<name>A0A0F4YUK9_RASE3</name>
<dbReference type="RefSeq" id="XP_013328579.1">
    <property type="nucleotide sequence ID" value="XM_013473125.1"/>
</dbReference>
<dbReference type="STRING" id="1408163.A0A0F4YUK9"/>
<keyword evidence="3" id="KW-1185">Reference proteome</keyword>
<evidence type="ECO:0000256" key="1">
    <source>
        <dbReference type="SAM" id="MobiDB-lite"/>
    </source>
</evidence>
<sequence>VFEFRPSPSSPIYTTFTRQNLDSARNSWGTSLKSPKSYTSVDKGTQTEGLPLDTAASDSGSSSRSDRDNIPNLPDSNPWDLPDTSEDHVGQDGDDESEHDGDFEIHEASNTTIARPDSTGTAVAAPVEDGPVQNSSPTFSRPRLVTIPKRNPPPALPPRNPERKHDSFSTQSSIPPASPSPTSSAHPEIRKSSESLRSDMSPNGFMEITQSKMDDVVIGTHNHLHDDIHAVEKDEFHSIPTSPEPEEKPVLKMGSEAEIV</sequence>
<comment type="caution">
    <text evidence="2">The sequence shown here is derived from an EMBL/GenBank/DDBJ whole genome shotgun (WGS) entry which is preliminary data.</text>
</comment>
<accession>A0A0F4YUK9</accession>
<protein>
    <submittedName>
        <fullName evidence="2">DUF500 domain protein</fullName>
    </submittedName>
</protein>
<dbReference type="GeneID" id="25316378"/>
<organism evidence="2 3">
    <name type="scientific">Rasamsonia emersonii (strain ATCC 16479 / CBS 393.64 / IMI 116815)</name>
    <dbReference type="NCBI Taxonomy" id="1408163"/>
    <lineage>
        <taxon>Eukaryota</taxon>
        <taxon>Fungi</taxon>
        <taxon>Dikarya</taxon>
        <taxon>Ascomycota</taxon>
        <taxon>Pezizomycotina</taxon>
        <taxon>Eurotiomycetes</taxon>
        <taxon>Eurotiomycetidae</taxon>
        <taxon>Eurotiales</taxon>
        <taxon>Trichocomaceae</taxon>
        <taxon>Rasamsonia</taxon>
    </lineage>
</organism>
<dbReference type="Proteomes" id="UP000053958">
    <property type="component" value="Unassembled WGS sequence"/>
</dbReference>